<reference evidence="3" key="1">
    <citation type="submission" date="2018-12" db="EMBL/GenBank/DDBJ databases">
        <title>Tengunoibacter tsumagoiensis gen. nov., sp. nov., Dictyobacter kobayashii sp. nov., D. alpinus sp. nov., and D. joshuensis sp. nov. and description of Dictyobacteraceae fam. nov. within the order Ktedonobacterales isolated from Tengu-no-mugimeshi.</title>
        <authorList>
            <person name="Wang C.M."/>
            <person name="Zheng Y."/>
            <person name="Sakai Y."/>
            <person name="Toyoda A."/>
            <person name="Minakuchi Y."/>
            <person name="Abe K."/>
            <person name="Yokota A."/>
            <person name="Yabe S."/>
        </authorList>
    </citation>
    <scope>NUCLEOTIDE SEQUENCE [LARGE SCALE GENOMIC DNA]</scope>
    <source>
        <strain evidence="3">Uno16</strain>
    </source>
</reference>
<name>A0A402AZM6_9CHLR</name>
<evidence type="ECO:0008006" key="4">
    <source>
        <dbReference type="Google" id="ProtNLM"/>
    </source>
</evidence>
<dbReference type="OrthoDB" id="142716at2"/>
<feature type="transmembrane region" description="Helical" evidence="1">
    <location>
        <begin position="363"/>
        <end position="381"/>
    </location>
</feature>
<feature type="transmembrane region" description="Helical" evidence="1">
    <location>
        <begin position="433"/>
        <end position="453"/>
    </location>
</feature>
<feature type="transmembrane region" description="Helical" evidence="1">
    <location>
        <begin position="393"/>
        <end position="412"/>
    </location>
</feature>
<dbReference type="EMBL" id="BIFT01000001">
    <property type="protein sequence ID" value="GCE24552.1"/>
    <property type="molecule type" value="Genomic_DNA"/>
</dbReference>
<evidence type="ECO:0000256" key="1">
    <source>
        <dbReference type="SAM" id="Phobius"/>
    </source>
</evidence>
<gene>
    <name evidence="2" type="ORF">KDA_00360</name>
</gene>
<feature type="transmembrane region" description="Helical" evidence="1">
    <location>
        <begin position="120"/>
        <end position="138"/>
    </location>
</feature>
<dbReference type="AlphaFoldDB" id="A0A402AZM6"/>
<dbReference type="RefSeq" id="WP_126625250.1">
    <property type="nucleotide sequence ID" value="NZ_BIFT01000001.1"/>
</dbReference>
<feature type="transmembrane region" description="Helical" evidence="1">
    <location>
        <begin position="178"/>
        <end position="195"/>
    </location>
</feature>
<accession>A0A402AZM6</accession>
<feature type="transmembrane region" description="Helical" evidence="1">
    <location>
        <begin position="150"/>
        <end position="166"/>
    </location>
</feature>
<feature type="transmembrane region" description="Helical" evidence="1">
    <location>
        <begin position="14"/>
        <end position="33"/>
    </location>
</feature>
<protein>
    <recommendedName>
        <fullName evidence="4">Glycosyltransferase RgtA/B/C/D-like domain-containing protein</fullName>
    </recommendedName>
</protein>
<proteinExistence type="predicted"/>
<feature type="transmembrane region" description="Helical" evidence="1">
    <location>
        <begin position="93"/>
        <end position="113"/>
    </location>
</feature>
<keyword evidence="1" id="KW-0472">Membrane</keyword>
<evidence type="ECO:0000313" key="3">
    <source>
        <dbReference type="Proteomes" id="UP000287171"/>
    </source>
</evidence>
<keyword evidence="1" id="KW-0812">Transmembrane</keyword>
<keyword evidence="3" id="KW-1185">Reference proteome</keyword>
<sequence>MPGAHIFKYLRQNIHGFVAALIITFAVGMRLILIFQHWPPTNGDEGIMATMAYNIAYKNELPMMFYGQDYMGVIEAYLGALFFHIAGGPSLMALRMGVVLMVGFFFVCMYFLISLLFSKRLALVTLALLSIGSIPYLTRQTIATGGSSQTLLFGSLAFLIAAWLAYSYRRYMSVRTHLFRLSLYGVFGVVAGLAIWSDMVVLPFLAMVVLLMLVFCWYELLIWGGWLAGIAGGFIGFFPSFLYSIHKGLNPLLILLNQVHGTGWAKDDPMATVGLWHNLIETIQVTLPTATGFPFCPVIEYPFLGDNTPRTVQCRIIQTIWGGSYLVLILFALFFTLLMLQNVIRDRKILGEVECHTRLVRRIAQLLMLGGAISAIVVFIHSTGPVNQAGYHARYLIGLLIIWPALIDPLWSAAGQINPRGHWQKLLVYSSRCILYVIGAILISGTVIAFSQVSRAQTANQQRSHLVAQLENMGITHIYMDYWSCYSLIFESQEKLLCGVINHHLNPSHNRYPAYYTIVHADKASSWMCPKYANMTTAEYDCLDWLEKWIVKQTPGKYKRYEIDNYILYRYMF</sequence>
<feature type="transmembrane region" description="Helical" evidence="1">
    <location>
        <begin position="225"/>
        <end position="245"/>
    </location>
</feature>
<dbReference type="Proteomes" id="UP000287171">
    <property type="component" value="Unassembled WGS sequence"/>
</dbReference>
<comment type="caution">
    <text evidence="2">The sequence shown here is derived from an EMBL/GenBank/DDBJ whole genome shotgun (WGS) entry which is preliminary data.</text>
</comment>
<keyword evidence="1" id="KW-1133">Transmembrane helix</keyword>
<feature type="transmembrane region" description="Helical" evidence="1">
    <location>
        <begin position="201"/>
        <end position="218"/>
    </location>
</feature>
<organism evidence="2 3">
    <name type="scientific">Dictyobacter alpinus</name>
    <dbReference type="NCBI Taxonomy" id="2014873"/>
    <lineage>
        <taxon>Bacteria</taxon>
        <taxon>Bacillati</taxon>
        <taxon>Chloroflexota</taxon>
        <taxon>Ktedonobacteria</taxon>
        <taxon>Ktedonobacterales</taxon>
        <taxon>Dictyobacteraceae</taxon>
        <taxon>Dictyobacter</taxon>
    </lineage>
</organism>
<evidence type="ECO:0000313" key="2">
    <source>
        <dbReference type="EMBL" id="GCE24552.1"/>
    </source>
</evidence>
<feature type="transmembrane region" description="Helical" evidence="1">
    <location>
        <begin position="325"/>
        <end position="343"/>
    </location>
</feature>